<keyword evidence="2" id="KW-0677">Repeat</keyword>
<dbReference type="InterPro" id="IPR032675">
    <property type="entry name" value="LRR_dom_sf"/>
</dbReference>
<accession>C3YM43</accession>
<sequence>MVNCSATGLTEIPSVFPQNLTLVDLGGNSFHTLTPQSFSNFTITRTLILSRSEISTCEPGTFKNMNSVRIL</sequence>
<dbReference type="Gene3D" id="3.80.10.10">
    <property type="entry name" value="Ribonuclease Inhibitor"/>
    <property type="match status" value="1"/>
</dbReference>
<evidence type="ECO:0000256" key="1">
    <source>
        <dbReference type="ARBA" id="ARBA00022614"/>
    </source>
</evidence>
<gene>
    <name evidence="3" type="ORF">BRAFLDRAFT_151489</name>
</gene>
<reference evidence="3" key="1">
    <citation type="journal article" date="2008" name="Nature">
        <title>The amphioxus genome and the evolution of the chordate karyotype.</title>
        <authorList>
            <consortium name="US DOE Joint Genome Institute (JGI-PGF)"/>
            <person name="Putnam N.H."/>
            <person name="Butts T."/>
            <person name="Ferrier D.E.K."/>
            <person name="Furlong R.F."/>
            <person name="Hellsten U."/>
            <person name="Kawashima T."/>
            <person name="Robinson-Rechavi M."/>
            <person name="Shoguchi E."/>
            <person name="Terry A."/>
            <person name="Yu J.-K."/>
            <person name="Benito-Gutierrez E.L."/>
            <person name="Dubchak I."/>
            <person name="Garcia-Fernandez J."/>
            <person name="Gibson-Brown J.J."/>
            <person name="Grigoriev I.V."/>
            <person name="Horton A.C."/>
            <person name="de Jong P.J."/>
            <person name="Jurka J."/>
            <person name="Kapitonov V.V."/>
            <person name="Kohara Y."/>
            <person name="Kuroki Y."/>
            <person name="Lindquist E."/>
            <person name="Lucas S."/>
            <person name="Osoegawa K."/>
            <person name="Pennacchio L.A."/>
            <person name="Salamov A.A."/>
            <person name="Satou Y."/>
            <person name="Sauka-Spengler T."/>
            <person name="Schmutz J."/>
            <person name="Shin-I T."/>
            <person name="Toyoda A."/>
            <person name="Bronner-Fraser M."/>
            <person name="Fujiyama A."/>
            <person name="Holland L.Z."/>
            <person name="Holland P.W.H."/>
            <person name="Satoh N."/>
            <person name="Rokhsar D.S."/>
        </authorList>
    </citation>
    <scope>NUCLEOTIDE SEQUENCE [LARGE SCALE GENOMIC DNA]</scope>
    <source>
        <strain evidence="3">S238N-H82</strain>
        <tissue evidence="3">Testes</tissue>
    </source>
</reference>
<dbReference type="PANTHER" id="PTHR24369:SF213">
    <property type="entry name" value="INSULIN LIKE GROWTH FACTOR BINDING PROTEIN ACID LABILE SUBUNIT"/>
    <property type="match status" value="1"/>
</dbReference>
<proteinExistence type="predicted"/>
<organism>
    <name type="scientific">Branchiostoma floridae</name>
    <name type="common">Florida lancelet</name>
    <name type="synonym">Amphioxus</name>
    <dbReference type="NCBI Taxonomy" id="7739"/>
    <lineage>
        <taxon>Eukaryota</taxon>
        <taxon>Metazoa</taxon>
        <taxon>Chordata</taxon>
        <taxon>Cephalochordata</taxon>
        <taxon>Leptocardii</taxon>
        <taxon>Amphioxiformes</taxon>
        <taxon>Branchiostomatidae</taxon>
        <taxon>Branchiostoma</taxon>
    </lineage>
</organism>
<dbReference type="Pfam" id="PF13855">
    <property type="entry name" value="LRR_8"/>
    <property type="match status" value="1"/>
</dbReference>
<dbReference type="SUPFAM" id="SSF52058">
    <property type="entry name" value="L domain-like"/>
    <property type="match status" value="1"/>
</dbReference>
<evidence type="ECO:0008006" key="4">
    <source>
        <dbReference type="Google" id="ProtNLM"/>
    </source>
</evidence>
<dbReference type="AlphaFoldDB" id="C3YM43"/>
<dbReference type="InterPro" id="IPR050541">
    <property type="entry name" value="LRR_TM_domain-containing"/>
</dbReference>
<dbReference type="InParanoid" id="C3YM43"/>
<dbReference type="EMBL" id="GG666529">
    <property type="protein sequence ID" value="EEN58637.1"/>
    <property type="molecule type" value="Genomic_DNA"/>
</dbReference>
<name>C3YM43_BRAFL</name>
<dbReference type="PANTHER" id="PTHR24369">
    <property type="entry name" value="ANTIGEN BSP, PUTATIVE-RELATED"/>
    <property type="match status" value="1"/>
</dbReference>
<evidence type="ECO:0000256" key="2">
    <source>
        <dbReference type="ARBA" id="ARBA00022737"/>
    </source>
</evidence>
<protein>
    <recommendedName>
        <fullName evidence="4">LRRNT domain-containing protein</fullName>
    </recommendedName>
</protein>
<feature type="non-terminal residue" evidence="3">
    <location>
        <position position="71"/>
    </location>
</feature>
<keyword evidence="1" id="KW-0433">Leucine-rich repeat</keyword>
<evidence type="ECO:0000313" key="3">
    <source>
        <dbReference type="EMBL" id="EEN58637.1"/>
    </source>
</evidence>
<dbReference type="InterPro" id="IPR001611">
    <property type="entry name" value="Leu-rich_rpt"/>
</dbReference>